<dbReference type="FunFam" id="2.70.70.10:FF:000006">
    <property type="entry name" value="M23 family peptidase"/>
    <property type="match status" value="1"/>
</dbReference>
<dbReference type="GO" id="GO:0004222">
    <property type="term" value="F:metalloendopeptidase activity"/>
    <property type="evidence" value="ECO:0007669"/>
    <property type="project" value="TreeGrafter"/>
</dbReference>
<dbReference type="SUPFAM" id="SSF51261">
    <property type="entry name" value="Duplicated hybrid motif"/>
    <property type="match status" value="1"/>
</dbReference>
<dbReference type="AlphaFoldDB" id="A0A0C1LL62"/>
<dbReference type="STRING" id="1349421.OI18_02590"/>
<keyword evidence="1" id="KW-0175">Coiled coil</keyword>
<name>A0A0C1LL62_9BACT</name>
<dbReference type="InterPro" id="IPR016047">
    <property type="entry name" value="M23ase_b-sheet_dom"/>
</dbReference>
<dbReference type="PANTHER" id="PTHR21666">
    <property type="entry name" value="PEPTIDASE-RELATED"/>
    <property type="match status" value="1"/>
</dbReference>
<evidence type="ECO:0000256" key="2">
    <source>
        <dbReference type="SAM" id="Phobius"/>
    </source>
</evidence>
<feature type="coiled-coil region" evidence="1">
    <location>
        <begin position="56"/>
        <end position="90"/>
    </location>
</feature>
<keyword evidence="2" id="KW-0472">Membrane</keyword>
<dbReference type="Pfam" id="PF01551">
    <property type="entry name" value="Peptidase_M23"/>
    <property type="match status" value="1"/>
</dbReference>
<dbReference type="PANTHER" id="PTHR21666:SF286">
    <property type="entry name" value="LIPOPROTEIN NLPD"/>
    <property type="match status" value="1"/>
</dbReference>
<sequence length="323" mass="36729">MKKIKYYYNPNSLRYEKLETPLHVKLLRALGFIAGSLVTALIIVSIAFQYLDSPKEKILRQQYEKARENYDVLTTEVHKLQTQMVELEKRDNEVYRSIFEASPVPDSARVKEMEKLKEIQLVQKMDADALYTDIVGNLNNLIRRVTYQNQSYDEIEGFIKNKEILLAATPAIQPVNNKDLNRIASGFGYRIDPVYKTVKMHAGLDFAAPQGTPIYATANGTIKLAGNTGNGYGNHVIINHGYGYESLYGHMYRVSSRPGQKVKRGEIIGYVGSTGKSTGPHLHYEVHKNGKRLDPVYFFYNDLSPEQYDRLLKMAASSNQSFD</sequence>
<dbReference type="Gene3D" id="2.70.70.10">
    <property type="entry name" value="Glucose Permease (Domain IIA)"/>
    <property type="match status" value="1"/>
</dbReference>
<evidence type="ECO:0000313" key="5">
    <source>
        <dbReference type="Proteomes" id="UP000031408"/>
    </source>
</evidence>
<proteinExistence type="predicted"/>
<keyword evidence="5" id="KW-1185">Reference proteome</keyword>
<evidence type="ECO:0000256" key="1">
    <source>
        <dbReference type="SAM" id="Coils"/>
    </source>
</evidence>
<feature type="transmembrane region" description="Helical" evidence="2">
    <location>
        <begin position="29"/>
        <end position="51"/>
    </location>
</feature>
<accession>A0A0C1LL62</accession>
<dbReference type="RefSeq" id="WP_039136875.1">
    <property type="nucleotide sequence ID" value="NZ_JSVC01000002.1"/>
</dbReference>
<keyword evidence="2" id="KW-0812">Transmembrane</keyword>
<dbReference type="Proteomes" id="UP000031408">
    <property type="component" value="Unassembled WGS sequence"/>
</dbReference>
<dbReference type="InterPro" id="IPR050570">
    <property type="entry name" value="Cell_wall_metabolism_enzyme"/>
</dbReference>
<protein>
    <submittedName>
        <fullName evidence="4">Peptidase M23</fullName>
    </submittedName>
</protein>
<organism evidence="4 5">
    <name type="scientific">Flavihumibacter solisilvae</name>
    <dbReference type="NCBI Taxonomy" id="1349421"/>
    <lineage>
        <taxon>Bacteria</taxon>
        <taxon>Pseudomonadati</taxon>
        <taxon>Bacteroidota</taxon>
        <taxon>Chitinophagia</taxon>
        <taxon>Chitinophagales</taxon>
        <taxon>Chitinophagaceae</taxon>
        <taxon>Flavihumibacter</taxon>
    </lineage>
</organism>
<dbReference type="InterPro" id="IPR011055">
    <property type="entry name" value="Dup_hybrid_motif"/>
</dbReference>
<dbReference type="OrthoDB" id="9810477at2"/>
<dbReference type="CDD" id="cd12797">
    <property type="entry name" value="M23_peptidase"/>
    <property type="match status" value="1"/>
</dbReference>
<feature type="domain" description="M23ase beta-sheet core" evidence="3">
    <location>
        <begin position="199"/>
        <end position="295"/>
    </location>
</feature>
<reference evidence="4 5" key="1">
    <citation type="submission" date="2014-11" db="EMBL/GenBank/DDBJ databases">
        <title>Genome sequence of Flavihumibacter solisilvae 3-3.</title>
        <authorList>
            <person name="Zhou G."/>
            <person name="Li M."/>
            <person name="Wang G."/>
        </authorList>
    </citation>
    <scope>NUCLEOTIDE SEQUENCE [LARGE SCALE GENOMIC DNA]</scope>
    <source>
        <strain evidence="4 5">3-3</strain>
    </source>
</reference>
<evidence type="ECO:0000313" key="4">
    <source>
        <dbReference type="EMBL" id="KIC96078.1"/>
    </source>
</evidence>
<evidence type="ECO:0000259" key="3">
    <source>
        <dbReference type="Pfam" id="PF01551"/>
    </source>
</evidence>
<comment type="caution">
    <text evidence="4">The sequence shown here is derived from an EMBL/GenBank/DDBJ whole genome shotgun (WGS) entry which is preliminary data.</text>
</comment>
<gene>
    <name evidence="4" type="ORF">OI18_02590</name>
</gene>
<keyword evidence="2" id="KW-1133">Transmembrane helix</keyword>
<dbReference type="EMBL" id="JSVC01000002">
    <property type="protein sequence ID" value="KIC96078.1"/>
    <property type="molecule type" value="Genomic_DNA"/>
</dbReference>